<dbReference type="EMBL" id="CAXAMN010028328">
    <property type="protein sequence ID" value="CAK9116158.1"/>
    <property type="molecule type" value="Genomic_DNA"/>
</dbReference>
<evidence type="ECO:0000259" key="1">
    <source>
        <dbReference type="PROSITE" id="PS51379"/>
    </source>
</evidence>
<accession>A0ABP0SUS3</accession>
<dbReference type="PANTHER" id="PTHR45295:SF1">
    <property type="entry name" value="CHAPERONE PROTEIN DNAJ C76, CHLOROPLASTIC"/>
    <property type="match status" value="1"/>
</dbReference>
<dbReference type="SUPFAM" id="SSF54862">
    <property type="entry name" value="4Fe-4S ferredoxins"/>
    <property type="match status" value="1"/>
</dbReference>
<dbReference type="PANTHER" id="PTHR45295">
    <property type="entry name" value="CHAPERONE PROTEIN DNAJ C76, CHLOROPLASTIC"/>
    <property type="match status" value="1"/>
</dbReference>
<reference evidence="2 3" key="1">
    <citation type="submission" date="2024-02" db="EMBL/GenBank/DDBJ databases">
        <authorList>
            <person name="Chen Y."/>
            <person name="Shah S."/>
            <person name="Dougan E. K."/>
            <person name="Thang M."/>
            <person name="Chan C."/>
        </authorList>
    </citation>
    <scope>NUCLEOTIDE SEQUENCE [LARGE SCALE GENOMIC DNA]</scope>
</reference>
<keyword evidence="3" id="KW-1185">Reference proteome</keyword>
<dbReference type="Proteomes" id="UP001642484">
    <property type="component" value="Unassembled WGS sequence"/>
</dbReference>
<gene>
    <name evidence="2" type="ORF">CCMP2556_LOCUS53813</name>
</gene>
<comment type="caution">
    <text evidence="2">The sequence shown here is derived from an EMBL/GenBank/DDBJ whole genome shotgun (WGS) entry which is preliminary data.</text>
</comment>
<proteinExistence type="predicted"/>
<sequence length="356" mass="39133">MSLEPRSLTSASAGWPLPRATVRRAAAPTVKMGRSEGNALVMAFVVAIPCAYRYTKRRLTRSVRRAGPQNLYQLLKLSPLEVAGASTDSLKQRQRAILRICHPDIAGAGGAALTSVLAEAVALLGSTAGRIEYEARLQGNSLQSPSEPIEVMWPSLHKINFSGNQWNKVAEEERGLHHAAQEHLFVDEVACTNCMICVDAAPNTFEIVEYPGGDDNYGAGKCARVHTQWGDGEELLMEATEYCPRGCIHWVAPEAVRTLEYVSQAEEFQPFLGNKRKNRGFRSGQTNFDPIKGFQVWWPLEEGMAMIESGNICPSDGAGRVTVSGEDSSLLAAWDELPEETRIQILELCWEDSAEE</sequence>
<dbReference type="Gene3D" id="3.30.70.20">
    <property type="match status" value="1"/>
</dbReference>
<evidence type="ECO:0000313" key="3">
    <source>
        <dbReference type="Proteomes" id="UP001642484"/>
    </source>
</evidence>
<organism evidence="2 3">
    <name type="scientific">Durusdinium trenchii</name>
    <dbReference type="NCBI Taxonomy" id="1381693"/>
    <lineage>
        <taxon>Eukaryota</taxon>
        <taxon>Sar</taxon>
        <taxon>Alveolata</taxon>
        <taxon>Dinophyceae</taxon>
        <taxon>Suessiales</taxon>
        <taxon>Symbiodiniaceae</taxon>
        <taxon>Durusdinium</taxon>
    </lineage>
</organism>
<evidence type="ECO:0000313" key="2">
    <source>
        <dbReference type="EMBL" id="CAK9116158.1"/>
    </source>
</evidence>
<dbReference type="InterPro" id="IPR017896">
    <property type="entry name" value="4Fe4S_Fe-S-bd"/>
</dbReference>
<protein>
    <recommendedName>
        <fullName evidence="1">4Fe-4S ferredoxin-type domain-containing protein</fullName>
    </recommendedName>
</protein>
<dbReference type="InterPro" id="IPR036869">
    <property type="entry name" value="J_dom_sf"/>
</dbReference>
<dbReference type="Pfam" id="PF13370">
    <property type="entry name" value="Fer4_13"/>
    <property type="match status" value="1"/>
</dbReference>
<dbReference type="PROSITE" id="PS51379">
    <property type="entry name" value="4FE4S_FER_2"/>
    <property type="match status" value="1"/>
</dbReference>
<feature type="domain" description="4Fe-4S ferredoxin-type" evidence="1">
    <location>
        <begin position="182"/>
        <end position="210"/>
    </location>
</feature>
<dbReference type="SUPFAM" id="SSF46565">
    <property type="entry name" value="Chaperone J-domain"/>
    <property type="match status" value="1"/>
</dbReference>
<name>A0ABP0SUS3_9DINO</name>